<keyword evidence="4" id="KW-0808">Transferase</keyword>
<name>A0A8J3YJE3_9ACTN</name>
<keyword evidence="2" id="KW-1003">Cell membrane</keyword>
<comment type="caution">
    <text evidence="8">The sequence shown here is derived from an EMBL/GenBank/DDBJ whole genome shotgun (WGS) entry which is preliminary data.</text>
</comment>
<evidence type="ECO:0000313" key="9">
    <source>
        <dbReference type="Proteomes" id="UP000619260"/>
    </source>
</evidence>
<organism evidence="8 9">
    <name type="scientific">Virgisporangium aliadipatigenens</name>
    <dbReference type="NCBI Taxonomy" id="741659"/>
    <lineage>
        <taxon>Bacteria</taxon>
        <taxon>Bacillati</taxon>
        <taxon>Actinomycetota</taxon>
        <taxon>Actinomycetes</taxon>
        <taxon>Micromonosporales</taxon>
        <taxon>Micromonosporaceae</taxon>
        <taxon>Virgisporangium</taxon>
    </lineage>
</organism>
<dbReference type="Gene3D" id="3.90.550.10">
    <property type="entry name" value="Spore Coat Polysaccharide Biosynthesis Protein SpsA, Chain A"/>
    <property type="match status" value="1"/>
</dbReference>
<dbReference type="PANTHER" id="PTHR43646">
    <property type="entry name" value="GLYCOSYLTRANSFERASE"/>
    <property type="match status" value="1"/>
</dbReference>
<evidence type="ECO:0008006" key="10">
    <source>
        <dbReference type="Google" id="ProtNLM"/>
    </source>
</evidence>
<dbReference type="RefSeq" id="WP_203898934.1">
    <property type="nucleotide sequence ID" value="NZ_BOPF01000007.1"/>
</dbReference>
<evidence type="ECO:0000256" key="6">
    <source>
        <dbReference type="SAM" id="MobiDB-lite"/>
    </source>
</evidence>
<evidence type="ECO:0000256" key="4">
    <source>
        <dbReference type="ARBA" id="ARBA00022679"/>
    </source>
</evidence>
<dbReference type="GO" id="GO:0005886">
    <property type="term" value="C:plasma membrane"/>
    <property type="evidence" value="ECO:0007669"/>
    <property type="project" value="UniProtKB-SubCell"/>
</dbReference>
<evidence type="ECO:0000256" key="1">
    <source>
        <dbReference type="ARBA" id="ARBA00004236"/>
    </source>
</evidence>
<evidence type="ECO:0000256" key="7">
    <source>
        <dbReference type="SAM" id="Phobius"/>
    </source>
</evidence>
<reference evidence="8" key="1">
    <citation type="submission" date="2021-01" db="EMBL/GenBank/DDBJ databases">
        <title>Whole genome shotgun sequence of Virgisporangium aliadipatigenens NBRC 105644.</title>
        <authorList>
            <person name="Komaki H."/>
            <person name="Tamura T."/>
        </authorList>
    </citation>
    <scope>NUCLEOTIDE SEQUENCE</scope>
    <source>
        <strain evidence="8">NBRC 105644</strain>
    </source>
</reference>
<dbReference type="Pfam" id="PF13641">
    <property type="entry name" value="Glyco_tranf_2_3"/>
    <property type="match status" value="1"/>
</dbReference>
<dbReference type="EMBL" id="BOPF01000007">
    <property type="protein sequence ID" value="GIJ45382.1"/>
    <property type="molecule type" value="Genomic_DNA"/>
</dbReference>
<evidence type="ECO:0000313" key="8">
    <source>
        <dbReference type="EMBL" id="GIJ45382.1"/>
    </source>
</evidence>
<dbReference type="PANTHER" id="PTHR43646:SF2">
    <property type="entry name" value="GLYCOSYLTRANSFERASE 2-LIKE DOMAIN-CONTAINING PROTEIN"/>
    <property type="match status" value="1"/>
</dbReference>
<dbReference type="SUPFAM" id="SSF53448">
    <property type="entry name" value="Nucleotide-diphospho-sugar transferases"/>
    <property type="match status" value="1"/>
</dbReference>
<keyword evidence="7" id="KW-1133">Transmembrane helix</keyword>
<comment type="subcellular location">
    <subcellularLocation>
        <location evidence="1">Cell membrane</location>
    </subcellularLocation>
</comment>
<keyword evidence="9" id="KW-1185">Reference proteome</keyword>
<dbReference type="AlphaFoldDB" id="A0A8J3YJE3"/>
<protein>
    <recommendedName>
        <fullName evidence="10">Glycosyltransferase</fullName>
    </recommendedName>
</protein>
<sequence>MPTSTREWTAPIARAVVDPDRTRPVGKLPPQRTAGREHDRRRIVALVPARDEAAGIAATIAALQRQWSPPIDRIVVVPNNCTDDTARRARAAGAEVHEYPGRNPHRKAGALNWALARMLPHLRDNDLVLVTDADSVPHPDFTQHAVRAVTRPRRGHRWRRPVGAACACGHPARAGRILPERWWRDGYPRPRRAPVLSGAATVFTVRLLREILDARGDGRLPGYSGEIYHRDTAATDIELTFAVQALGYRPVAPAKAVATSDSTPSRRAPRERRLRRQRGVLDALRLYGAPRGAARNRLRRAAVRVGSLLAPTYLVFLAAFVAAGSVRRRRR</sequence>
<accession>A0A8J3YJE3</accession>
<proteinExistence type="predicted"/>
<evidence type="ECO:0000256" key="2">
    <source>
        <dbReference type="ARBA" id="ARBA00022475"/>
    </source>
</evidence>
<dbReference type="Proteomes" id="UP000619260">
    <property type="component" value="Unassembled WGS sequence"/>
</dbReference>
<keyword evidence="5 7" id="KW-0472">Membrane</keyword>
<feature type="region of interest" description="Disordered" evidence="6">
    <location>
        <begin position="19"/>
        <end position="39"/>
    </location>
</feature>
<gene>
    <name evidence="8" type="ORF">Val02_22680</name>
</gene>
<dbReference type="GO" id="GO:0016757">
    <property type="term" value="F:glycosyltransferase activity"/>
    <property type="evidence" value="ECO:0007669"/>
    <property type="project" value="UniProtKB-KW"/>
</dbReference>
<evidence type="ECO:0000256" key="5">
    <source>
        <dbReference type="ARBA" id="ARBA00023136"/>
    </source>
</evidence>
<keyword evidence="3" id="KW-0328">Glycosyltransferase</keyword>
<feature type="transmembrane region" description="Helical" evidence="7">
    <location>
        <begin position="305"/>
        <end position="326"/>
    </location>
</feature>
<evidence type="ECO:0000256" key="3">
    <source>
        <dbReference type="ARBA" id="ARBA00022676"/>
    </source>
</evidence>
<keyword evidence="7" id="KW-0812">Transmembrane</keyword>
<dbReference type="InterPro" id="IPR029044">
    <property type="entry name" value="Nucleotide-diphossugar_trans"/>
</dbReference>